<evidence type="ECO:0000256" key="1">
    <source>
        <dbReference type="SAM" id="MobiDB-lite"/>
    </source>
</evidence>
<dbReference type="EMBL" id="JH668453">
    <property type="protein sequence ID" value="KAG6453938.1"/>
    <property type="molecule type" value="Genomic_DNA"/>
</dbReference>
<comment type="caution">
    <text evidence="3">The sequence shown here is derived from an EMBL/GenBank/DDBJ whole genome shotgun (WGS) entry which is preliminary data.</text>
</comment>
<reference evidence="3" key="2">
    <citation type="submission" date="2020-12" db="EMBL/GenBank/DDBJ databases">
        <authorList>
            <person name="Kanost M."/>
        </authorList>
    </citation>
    <scope>NUCLEOTIDE SEQUENCE</scope>
</reference>
<dbReference type="Proteomes" id="UP000791440">
    <property type="component" value="Unassembled WGS sequence"/>
</dbReference>
<name>A0A921ZAA3_MANSE</name>
<evidence type="ECO:0000313" key="4">
    <source>
        <dbReference type="Proteomes" id="UP000791440"/>
    </source>
</evidence>
<dbReference type="PANTHER" id="PTHR21505:SF8">
    <property type="entry name" value="DPT-YFP REPRESSOR BY OVEREXPRESSION, ISOFORM D-RELATED"/>
    <property type="match status" value="1"/>
</dbReference>
<evidence type="ECO:0000313" key="3">
    <source>
        <dbReference type="EMBL" id="KAG6453938.1"/>
    </source>
</evidence>
<accession>A0A921ZAA3</accession>
<dbReference type="PROSITE" id="PS51029">
    <property type="entry name" value="MADF"/>
    <property type="match status" value="1"/>
</dbReference>
<feature type="region of interest" description="Disordered" evidence="1">
    <location>
        <begin position="109"/>
        <end position="164"/>
    </location>
</feature>
<reference evidence="3" key="1">
    <citation type="journal article" date="2016" name="Insect Biochem. Mol. Biol.">
        <title>Multifaceted biological insights from a draft genome sequence of the tobacco hornworm moth, Manduca sexta.</title>
        <authorList>
            <person name="Kanost M.R."/>
            <person name="Arrese E.L."/>
            <person name="Cao X."/>
            <person name="Chen Y.R."/>
            <person name="Chellapilla S."/>
            <person name="Goldsmith M.R."/>
            <person name="Grosse-Wilde E."/>
            <person name="Heckel D.G."/>
            <person name="Herndon N."/>
            <person name="Jiang H."/>
            <person name="Papanicolaou A."/>
            <person name="Qu J."/>
            <person name="Soulages J.L."/>
            <person name="Vogel H."/>
            <person name="Walters J."/>
            <person name="Waterhouse R.M."/>
            <person name="Ahn S.J."/>
            <person name="Almeida F.C."/>
            <person name="An C."/>
            <person name="Aqrawi P."/>
            <person name="Bretschneider A."/>
            <person name="Bryant W.B."/>
            <person name="Bucks S."/>
            <person name="Chao H."/>
            <person name="Chevignon G."/>
            <person name="Christen J.M."/>
            <person name="Clarke D.F."/>
            <person name="Dittmer N.T."/>
            <person name="Ferguson L.C.F."/>
            <person name="Garavelou S."/>
            <person name="Gordon K.H.J."/>
            <person name="Gunaratna R.T."/>
            <person name="Han Y."/>
            <person name="Hauser F."/>
            <person name="He Y."/>
            <person name="Heidel-Fischer H."/>
            <person name="Hirsh A."/>
            <person name="Hu Y."/>
            <person name="Jiang H."/>
            <person name="Kalra D."/>
            <person name="Klinner C."/>
            <person name="Konig C."/>
            <person name="Kovar C."/>
            <person name="Kroll A.R."/>
            <person name="Kuwar S.S."/>
            <person name="Lee S.L."/>
            <person name="Lehman R."/>
            <person name="Li K."/>
            <person name="Li Z."/>
            <person name="Liang H."/>
            <person name="Lovelace S."/>
            <person name="Lu Z."/>
            <person name="Mansfield J.H."/>
            <person name="McCulloch K.J."/>
            <person name="Mathew T."/>
            <person name="Morton B."/>
            <person name="Muzny D.M."/>
            <person name="Neunemann D."/>
            <person name="Ongeri F."/>
            <person name="Pauchet Y."/>
            <person name="Pu L.L."/>
            <person name="Pyrousis I."/>
            <person name="Rao X.J."/>
            <person name="Redding A."/>
            <person name="Roesel C."/>
            <person name="Sanchez-Gracia A."/>
            <person name="Schaack S."/>
            <person name="Shukla A."/>
            <person name="Tetreau G."/>
            <person name="Wang Y."/>
            <person name="Xiong G.H."/>
            <person name="Traut W."/>
            <person name="Walsh T.K."/>
            <person name="Worley K.C."/>
            <person name="Wu D."/>
            <person name="Wu W."/>
            <person name="Wu Y.Q."/>
            <person name="Zhang X."/>
            <person name="Zou Z."/>
            <person name="Zucker H."/>
            <person name="Briscoe A.D."/>
            <person name="Burmester T."/>
            <person name="Clem R.J."/>
            <person name="Feyereisen R."/>
            <person name="Grimmelikhuijzen C.J.P."/>
            <person name="Hamodrakas S.J."/>
            <person name="Hansson B.S."/>
            <person name="Huguet E."/>
            <person name="Jermiin L.S."/>
            <person name="Lan Q."/>
            <person name="Lehman H.K."/>
            <person name="Lorenzen M."/>
            <person name="Merzendorfer H."/>
            <person name="Michalopoulos I."/>
            <person name="Morton D.B."/>
            <person name="Muthukrishnan S."/>
            <person name="Oakeshott J.G."/>
            <person name="Palmer W."/>
            <person name="Park Y."/>
            <person name="Passarelli A.L."/>
            <person name="Rozas J."/>
            <person name="Schwartz L.M."/>
            <person name="Smith W."/>
            <person name="Southgate A."/>
            <person name="Vilcinskas A."/>
            <person name="Vogt R."/>
            <person name="Wang P."/>
            <person name="Werren J."/>
            <person name="Yu X.Q."/>
            <person name="Zhou J.J."/>
            <person name="Brown S.J."/>
            <person name="Scherer S.E."/>
            <person name="Richards S."/>
            <person name="Blissard G.W."/>
        </authorList>
    </citation>
    <scope>NUCLEOTIDE SEQUENCE</scope>
</reference>
<feature type="domain" description="MADF" evidence="2">
    <location>
        <begin position="10"/>
        <end position="103"/>
    </location>
</feature>
<feature type="region of interest" description="Disordered" evidence="1">
    <location>
        <begin position="244"/>
        <end position="266"/>
    </location>
</feature>
<dbReference type="Pfam" id="PF10545">
    <property type="entry name" value="MADF_DNA_bdg"/>
    <property type="match status" value="1"/>
</dbReference>
<dbReference type="SMART" id="SM00595">
    <property type="entry name" value="MADF"/>
    <property type="match status" value="1"/>
</dbReference>
<dbReference type="InterPro" id="IPR006578">
    <property type="entry name" value="MADF-dom"/>
</dbReference>
<feature type="compositionally biased region" description="Polar residues" evidence="1">
    <location>
        <begin position="151"/>
        <end position="163"/>
    </location>
</feature>
<organism evidence="3 4">
    <name type="scientific">Manduca sexta</name>
    <name type="common">Tobacco hawkmoth</name>
    <name type="synonym">Tobacco hornworm</name>
    <dbReference type="NCBI Taxonomy" id="7130"/>
    <lineage>
        <taxon>Eukaryota</taxon>
        <taxon>Metazoa</taxon>
        <taxon>Ecdysozoa</taxon>
        <taxon>Arthropoda</taxon>
        <taxon>Hexapoda</taxon>
        <taxon>Insecta</taxon>
        <taxon>Pterygota</taxon>
        <taxon>Neoptera</taxon>
        <taxon>Endopterygota</taxon>
        <taxon>Lepidoptera</taxon>
        <taxon>Glossata</taxon>
        <taxon>Ditrysia</taxon>
        <taxon>Bombycoidea</taxon>
        <taxon>Sphingidae</taxon>
        <taxon>Sphinginae</taxon>
        <taxon>Sphingini</taxon>
        <taxon>Manduca</taxon>
    </lineage>
</organism>
<dbReference type="AlphaFoldDB" id="A0A921ZAA3"/>
<gene>
    <name evidence="3" type="ORF">O3G_MSEX008414</name>
</gene>
<feature type="compositionally biased region" description="Polar residues" evidence="1">
    <location>
        <begin position="244"/>
        <end position="264"/>
    </location>
</feature>
<evidence type="ECO:0000259" key="2">
    <source>
        <dbReference type="PROSITE" id="PS51029"/>
    </source>
</evidence>
<proteinExistence type="predicted"/>
<sequence>MEWSNEKALEFIQLFRTEPCLWDPQLTLYKNRSAQHDAWRRIRNGLPFPTTIDHLKKKKESLLGYYRIHLNKYKKSLKSDGEVYKTNWFAFEAMDDFLRPVYDGKNTSNTGGISDATASEASEDQETDSQTGYPSLATSYDDSSSSRAPKRQNTSLSNNQPTEQHFIKKKIIPELIAAKKQMDVAFDCMESITQKQRKEFDEFDHFGLMIAAKIRKINDSFDKEALMNTIQNLVFEAITKNDSSCLSHSQNGRQSRSYSPSETKMSPLVIIEER</sequence>
<dbReference type="PANTHER" id="PTHR21505">
    <property type="entry name" value="MADF DOMAIN-CONTAINING PROTEIN-RELATED"/>
    <property type="match status" value="1"/>
</dbReference>
<protein>
    <recommendedName>
        <fullName evidence="2">MADF domain-containing protein</fullName>
    </recommendedName>
</protein>
<feature type="compositionally biased region" description="Polar residues" evidence="1">
    <location>
        <begin position="128"/>
        <end position="138"/>
    </location>
</feature>
<feature type="compositionally biased region" description="Polar residues" evidence="1">
    <location>
        <begin position="109"/>
        <end position="120"/>
    </location>
</feature>
<keyword evidence="4" id="KW-1185">Reference proteome</keyword>